<feature type="region of interest" description="Disordered" evidence="6">
    <location>
        <begin position="4225"/>
        <end position="4250"/>
    </location>
</feature>
<dbReference type="SUPFAM" id="SSF53474">
    <property type="entry name" value="alpha/beta-Hydrolases"/>
    <property type="match status" value="1"/>
</dbReference>
<dbReference type="InterPro" id="IPR020806">
    <property type="entry name" value="PKS_PP-bd"/>
</dbReference>
<dbReference type="Pfam" id="PF13193">
    <property type="entry name" value="AMP-binding_C"/>
    <property type="match status" value="6"/>
</dbReference>
<dbReference type="InterPro" id="IPR036736">
    <property type="entry name" value="ACP-like_sf"/>
</dbReference>
<evidence type="ECO:0000256" key="3">
    <source>
        <dbReference type="ARBA" id="ARBA00022553"/>
    </source>
</evidence>
<dbReference type="RefSeq" id="WP_043409773.1">
    <property type="nucleotide sequence ID" value="NZ_CP092427.2"/>
</dbReference>
<dbReference type="SMART" id="SM00823">
    <property type="entry name" value="PKS_PP"/>
    <property type="match status" value="6"/>
</dbReference>
<dbReference type="CDD" id="cd05930">
    <property type="entry name" value="A_NRPS"/>
    <property type="match status" value="3"/>
</dbReference>
<dbReference type="SUPFAM" id="SSF52777">
    <property type="entry name" value="CoA-dependent acyltransferases"/>
    <property type="match status" value="16"/>
</dbReference>
<dbReference type="InterPro" id="IPR029058">
    <property type="entry name" value="AB_hydrolase_fold"/>
</dbReference>
<evidence type="ECO:0000256" key="6">
    <source>
        <dbReference type="SAM" id="MobiDB-lite"/>
    </source>
</evidence>
<comment type="cofactor">
    <cofactor evidence="1">
        <name>pantetheine 4'-phosphate</name>
        <dbReference type="ChEBI" id="CHEBI:47942"/>
    </cofactor>
</comment>
<feature type="domain" description="Carrier" evidence="7">
    <location>
        <begin position="3127"/>
        <end position="3201"/>
    </location>
</feature>
<dbReference type="InterPro" id="IPR023213">
    <property type="entry name" value="CAT-like_dom_sf"/>
</dbReference>
<dbReference type="NCBIfam" id="NF003417">
    <property type="entry name" value="PRK04813.1"/>
    <property type="match status" value="6"/>
</dbReference>
<keyword evidence="9" id="KW-1185">Reference proteome</keyword>
<feature type="region of interest" description="Disordered" evidence="6">
    <location>
        <begin position="6444"/>
        <end position="6465"/>
    </location>
</feature>
<dbReference type="Gene3D" id="2.30.38.10">
    <property type="entry name" value="Luciferase, Domain 3"/>
    <property type="match status" value="3"/>
</dbReference>
<feature type="domain" description="Carrier" evidence="7">
    <location>
        <begin position="2019"/>
        <end position="2093"/>
    </location>
</feature>
<dbReference type="PROSITE" id="PS50075">
    <property type="entry name" value="CARRIER"/>
    <property type="match status" value="6"/>
</dbReference>
<dbReference type="Proteomes" id="UP001055159">
    <property type="component" value="Chromosome"/>
</dbReference>
<sequence length="7530" mass="802727">MTVESLDIAELLDRWNNRTTPERSSTVPASFAAQCAASPDAPAVVDGERRMTYRELGERVGQLAHALLAAGTGPEGVVAVGVPRSAEMVVCVLASMVSGAAFVPVDPAWPGHRRRQVLADSGAVRAVISPADDSDWGIDTLAVDLDDWRIDARHTASPDVPVPPGALAYVIFTSGSTGTPKGAMIRHEAIAERLLWQRDHVLGFGAGDAALFKAPLSFDISINEILLPLISGGRVVVAAPDGEKDPEYLLGLIRDERVTFVYLVSSMLDTLLELDRIASADGADSALASLRHVWCGGEVLTPGLFGRFRRQLSTTLYHGYGPAEATIGVSHVVYRDTAERIATSIGRPNPHTQLYVLDDALRPLPPGVGGELYAAGFLLGRGYVNASPLTAARFVANPFDATGSRMYRTGDLARWTDDGTLEFLGRADNQVKIRGRRIELEEIEAQLAEHPAVRHAVVAVHRQGDADRLIGYLVTAQGFTDDAVLHAEIADWCRSRLPDYMVPTAFVALDRVPLTANGKTDRRALPAPPPAPIRPSSRAPRTPLEDMLCRAFAETLDVEHIGIDDDFFSLGGDSIVAIRVLSKIRAQGYSLRPRDMFTHRTVEALAPLLAESSPGRSPSVAATGSVPGTPILHWLHEIGATGGSTMCGFHQGMALLAPAGLDAQQVRTLVDAVVARHPVLWSATADGATDLHIPEGPPRTPVLTGAPDESVAAMRDRLVALLDPGAGVMVAAGWLPRDGERSRLVVVAHHVVIDGVSLRILAEDFAAAHRALVDTGDARLPAAATSWRQWATQLRDATARGDFDANREHWRHAGAGDETAWGDRALDPERDTVVTESTWTVTLDAPVTDALLTSVPDRIHGHVNDALVAALYLALRGWLDDRGVAGISDVTIELEGHGREAQAVGDIDLSDTVGWFTTLYPVRLHDADVDWRTAVSGGPALGAAVRSVKDQLRTVPTHGLSYGALRYLGDGDATLAVAPQVLFNYLGRFDTADRPWAFDRVLEGRDPAMPLPRLLEINAEAVDAGTGPVLRATFSWPRGALDTADVQRLARRWTALLERIAMSDDVRGHSVSDFGRVALRPADVTELEDRYPGLTDVLPLSPAQQGIYFHSTFRRHTDPYVVQQIIDVHGPLDVDRFQRATEIVAARHRALSAVFTTIADGTPVAVHATVTAPDFEVVDARTTPAATDADTVVERWAAADRRRGFDLATPPLTRYTLVRRSDDLTTMVQTVHHIVADGWSVPLVLEDLLTAYRGADFDAPAPRFADFVDWLADRDEAADRAAWAPVLAGIDEPTRIAAAGVEETVSGAAGFGRRSVSLAEHREVAGAAAAAGVTVGTLLHTAWALTVGRLTGRSDVTFGSVVSGRGGDVPGVDRMVGLLVNTVTVRVRWSPGETAAAVAARLGGTEAALLEHHHLPLTEAHRIAGTGELFDSLVVIENLGDTTFPDGDLRLGDITVVEAPHYPLTVMVTVRDTVSVTVTNDRAQVSDRFADTVTAAFAAVLAALTREPRSLCARIPLAGAPAPGERRDADTVTRLIGTAMQAHAEETALLVGDGAVTYRELHERAATLARHLCDAGVTRSDVVALAMTRSTDLVAGLWAITLAGAACLPIDLGYPAARIAFMLDHARPHATLVDASGRAVLAPVLPAGTAVVDATQTPLPAEPFTAVEVGPHDAVSVLYTSGSTGEPKAVVGTHGALANRLAWAVTAWPAGTRLAKSSLSFIDGITELLAGLAAGATTVLAGDDETRDGRLLAGLIADHSVEQMVAVPSLAAALVEENGDDVAAVRRWIVSGEPLTPGRLAVLRSGGATVVNSYGSSEVTGDVLAGEQSGDVVTLGTVVPGAGIRIIDHVLADLPDGVIGEIYVSGPQVARGYLHRPAQTAARFVAAPGGRRMYRTGDLGARRGDGSVVFAGRCDDQLSVNGYRVEPGEVEAALLQCAGVLDAAVVGIGGALAAAVVLESDGPTPDQVRTALGGALPGHLLPSTVVATEAIPLLPNGKRDTAAIRALATVRDAPTGVVAAADDRQRVLVDVIADVLGLDTVSADADFFALGGDSIAAIRLTSRLARRGLQLSTEDVFRGRTAVGVAALVADQSAAPDTVPPHGTVRLSDATLRRLTDAQALDDLWALSPLQLGVYYQSTLDDAATATYLAQNVFDFDRRLDLDAMQAAFTALLTRHPQLRVGFRTVEHAEESPAPDATAVIQAVVTDPPSSIAVVDLGDRSPDDPDVTDALHAVVDADRTAPFDIATPPLLRLTVIRLPEGPDRMLLTYHFLLFDGWSRELVLRDLFALYASHGERGTLTPNAAGVTGYLRWIADIGEDDAVAAWRALLAGVDGPTLASGRAPGHPDADADTEPGRVLVTVDEHVTEQLIRTTAHLGVTLNAVVTAAVAVVTGYHAGSTDTLLGTTVAGRPGELAGIDETIGLFLNTVPVRVDLTPAHTLADAVRAVADQRVAMMRHDHLGLGQIQRAAGDSGAALFDSLLVLQNFLGDDTFDDLEAEHGIVGVDYHDTTHFPLTWVLTPGRELTVKLEYRVVGEERARAMVDQLLAVLATLAAAPDTALGAVPLIDAPQTAALERRWAATSRPLEPVTVAELLGRQARRRPGDVALVFGAEQLTYREFDDRVSRLARHLRGRGAAPETFVALALPRSIDMVVALFAVLRAGAAYLPLELDLPLNRLRTIVADARPALLLTTTDRAELAEYARAHGADVVCVDDDSTCDTIGATSAAPLTATELGGFASGATRLAHPAYLIYTSGSTGTPKGVLTGYAGLTNMYVNHREKIFAPTARRVRDLGRDERLDVAHTVSFSFDMSWEELFWLVDGHRVHICDEELRRDAPALVDYCRAHRIDVVNVTPTYAHHLVDAGLLDGHTPALVLLGGEAVSEHVWSTLRDHPGTSGYNLYGPTEYTINTLGAGTDESATATVGQPISNTRAYVLDEALRPVPDGTAGELYIAGAGLARGYHRRAGLTAAAMVADPHGSGGRMYRTGDVVRHRAGGRESGLADSGLLDYLGRADDQVKIRGYRVELGEVESALAALDGVARCAVVVRTGSGTPPAKTLAAYVVASAQPADRAAFVGRLQADLSAALPGYMVPTRYGVVDSLPLTVNGKLDTSALPEPVAATRGQTRAPRTDREAVLLGVVSTVLDVENVGVDDDFFSLGGDSISSIALCGRARAAGLQLTPRDVFRRRTIAALAAVAESASPVRSDGAGTGRIAQTPMLAETAQAGTPLTNFVQSMVLRTPAGITQSQLAEILDAMLAAHPLLRARLDTTDDGWALTVPDHGIDAASTVLSRTTSAPTDADRDAAAARLSPADGVMVQVVWCDAAVGHLLLVIHHLVIDGVSWRILIEDLQRAWSAILAGGPARVDEEPTSFRAWSLALADSRRFDDQTQYWADVLATADPDLGSRPLDEAVDVAATVRTQSFSLTGEVSTALLSSVPRAFHGGVDDLLLATFALALNRWRGGSGGSAALINVEGHGRESDAVAEPTDLSRTVGWFTSIYPVRVDPGDVAWDDVLAAGETLAAAVKSVKEQLRAIPDRGIGYGVLRHLAGDPALSGPPPQILFNYLGRFAGGAGDWQPVADIGALREGVDPTNPAVALEITALAEETSDGPALQVTLAYPDGLLDTGAVGELAALWRSALCALTRCAALTGRSPSDFPLAGLSQADVDALERAGAVDDVLPLLPLQQGMYFHAVFGDGVDTYRVQQIATLSGGVDPAVLERSIHTVIRRHPALRAGFAELEDGRIAQVIWSDARSEFRVVESPDVETIAREELSRPFDLRQAPLVRYTLVSRGSDDHRLIQTLHHIVADGWSYPVIFGDIVAVYNAAVTGEPGPPPVGVTLRDHVESVLARDHEAAVGVWADTVRDVRPTLFLGDRTTAGAGEHRSRFRRLSPGLTTALTRRSRACGITVSTALHGAWGILLGRLLDRTEVVFGSTVSGRDGDLAGVESLVGLLINTIPVPMSWKQGTSLARALTDLQDRQSAVLDAHHLGLPELARLAGVRELFDTMVVVENFPAVRSARRDDMLSFDGFTGTDAPHYPLSFVAYLDERLGIEITYDATAVSDREADRYGELLERILAAFAEDPDGAVNGIDLRTDAERDVAAAPTRPGPDRTLAQAFSAVVHAHADAVAVTHGPRSMTYAELDARASAVAAHLTGLGVRPESRVAVALPRTLDLIVALVGVVKAGGTYVPLDIDSPTTRLRHIVADAAPVCVLTDRPDRLPGLDTPSVLMTDATQPGTDSTASPAEPRPDHAAYVIYTSGSTGTPKGVAVSHRNVGALFAGATDLFGFSPDDVWTMFHSAAFDFSVWELWGALLHGGRLVLVDTADARDPDRFVRLLEAERVTVLNQTPSAFYPLAEADRRLAPALALRWVIFGGEALEPARLGDWLDRHASSPQLVNMYGITETCVHVSYRPLEPRDAARRGESVIGGPLPGLAIHLLDDRLRPVPIGVVGEIYVAGGQVTRGYVGRAGLTATRFVANPFDATGERLYRSGDTAMWTESGDLVYVGRSDQQVKVRGYRIELGEVEAAMAALPGVRNAAAAVRTDDAGRSTLVGYVVADRPMAASSIKQQLAHHVPGYMVPATVVTLEALPLTVNGKLDRAALPAPPSQQPAAPPPRDAGVAARLAELCSEILRIPVGVDDDFFTAGGDSIVAIQLVNRARRAGWQLTPQQVFAARTPTALAELVTAEAPTAAASDPGREPGEVPPTPIVLRQAELGGTVRRFNQAEVLRTPAGLTAATLQAALTAIVDRHDALRMRLLRPIPSLWSLETVPSVPVSMTRVDAGAFTDDQLAETIGVESDAAADRLDPDAGRVLQAVWLDRGPHHQGRLILVIHHLAVDAVSWRILIEDLADACAQGGSVVAPPTSYRTYARAIHDNAQQAARLAEFEHWAATLAPGGELNPHSTAVALTVGATRDHEVTLDVADTVPLLTDIPALAHADVTETLVAALSVAVARWRQASGASPDAPLVLDLERHGRDRWGEQFDLSRTVGWFTAIAPVRVPCAPATGHALLTALAGVKEAVRAGADGGVGFGLLRYCNSRTAGALGRLPSPQLLFNYLGRVPSGDAGDWQSAPEAAALRVAPDPDLGTPYLLEINAHCDDTPDGPRLRAVLTYADGELSERAVADLGDHWAAVLREMGTLAGATAPTLTPSDLPLVAVEQHHIDAVLAAVRTPVETIWPLSPLQQGVYFQARYSPAAVYIVQNVFDVAEPIDADALRTAYSAVMHRNPVLRSAFWADGIPQPVAAIAVDPTVDVDVVDLTDHPSIAGELDRLTAADRRRTFDLSSAPLARFTVVRTPGHDRLIFSYHFLLLDGWSREQLLRELFAEYAAARRGETATVSPPSAQFTDYLAWLADRDTDASARRWAEALAGLDAPSLLVPSAVGTEPTLALRLDFLLSVDQTAALKARARECGVTLNAVISTALAMVIGYETGRDDVVFGSTVAGRPTDVDGISDVIGLFLNTVPTRVRLAPQRSLADTVVAVQSDRLALMDHEYLGLGDIQRALSATRRSGDAFTGNTPLFDSLYVLQNFLDDDTFTDLETEHGIVGHDSVDASHYPLTWVASPGRRLWVKLEYRPDVVERAHAQRLLDRLQHLLEQLSLARGTDRLGSIPVVLPDEEAALQTLREATFRPLPDVTVTDLLAERAAHTPALTALVCGEHRLTYGELQHRVDALAWTLRDSGIGARSTVALAVPRSIDAVVALFAVLRAGAAYLPLELDYPDDRLAVMLDDARPARILTTTATTARIGVLAPARPLTVIDDAVAANDAAAPPDWDGFSPTADEPAYVIYTSGSTGTPKGVVTPHRGLTNMHLNHREAIFAPAIARAGDRRLRVAHTVSFSFDMSWEELLWLIEGHEVHICDEELRRDAHALVAYCHDQEIDVVNVTPTYAGLLFEQGLLDPPHPPALVLLGGEAVSPAVWNRLRDNDSSYGYNLYGPTEYTINTLGGGTDDSATPTVGQPIWNTTAHILDSWLRPVPDGVAGELYIAGAGLAHGYLGRPGLTAARFVADPFRTGTPHDARMYRTGDVVVRRPDGNLDFLGRSDDQVKIRGYRVEPGDVETALRTHPAVAQAAVIAVPDPEAAGAHRLVAYVVPSGHPAGDEVRVQVRRHLEATLPSYMVPSAIGVIDAVPLTDNGKLDVRALPDVEPDGDTGREPTSPAEHTLCAVFAEILGVEVTGVDADFFALGGHSLSSIRLINQVRTVFGVDLSLREVFDHPTVALLAAHLAGAAHPVTSRPPLTARRRPERMPVSSAQERMLVLDRLAETGVAYNYPLVFTVADGFDVDAFVRALADVADRHETLRTVFPEHDGFTQHVLPAGTAVPVEVVDGAASEVDDHIAASVAHRFDLAAEIPLRATVIRRDDGATTVVLLLNHIATDEWSDAPLLRDLDHAYRTRRDQRPPRWDPLPVQYTDYTAWHHDLLATVGDDQRAFWIDALRDAPDEVPLPTDRPRPAQPTGAGGTVSVEMSTKTAAALRDLAGAHQASMLMVLHAAVAALLHRLGAGTDITTGTPVAGRDEAVLADAVGLFVNTVVLRADLTGNPTFAELLTRVRGADLAAFGHADLPFDRVVEALNPPRVTGRNPLFNVFLGYHRRDDDDTTLLGLPVTWHETPVHTAMFDLGFTVIDHPGRGTAVVMVEYSADLFDRASVQALSERLVRVFDAVAADAGTRVGDLTMLSAQERISVVGRRNDTGHPVPGTSLADLVSAQARRTPQQCALSDDDAELTYAELDAWSDRLAARLLHADAGPGAVVGVRLPRSVELVVALLAITKTGAAFLPLDPEYPSERLDHMIADAAPTAVLDDPGDIVAARTDPAPAPLPQVDPACWAYVLYTSGTTGVPKGVAVPHAGIVNRISWLQHAYPLDTTDRMLVKTPISFDTSVWEVFWPLHAGATAVIARPGGHRDPAYLADIVVRQHITAVDFVPSMLEVFLDEPAASSCTSLTRVTVGGEALSAELVRRFTATFPDTPLHNLYGPTEAAVDVLGWTAGSGPVALGTPGWNVTCYVLDDYLHPVPDATAGELYLGGVQLADGYLHRHGLTANRFVADPFRAGSRMYRTGDLVRWRPAPAGTFVLDYLGRTDDQIKLRGIRIEPAEIEAVVTAHPGVASTRVVVSGDHLVAYYLPTGRPGAETLRGHTARHLPLPMVPTHFVELASFPVTPSGKLDRRALPAAGPTATTGRPPDGDVEQRLCRIFGELLGSEVADVDADFFAMGGHSVLLIRAASAIRREFDADLSITTLMTTPTVAQIAARLTSHADDAADGLAPVLALRQEGTAPPLFCLAPASGLGWQFAALKRYLPEDIPLYALQAPTFSGSPQPATLDALAEHYADLVTDTAPTGPLRLLGWSFGGSVAFMLARVLRGRGRDVGFVGMLDARVDVAEDIATSTEAGFDTERVLAELLREMGFTAPGRIGVRDAVALVRASDDAIAVLDDRQIEVVIENYLASERLTASADYGRYDGDVWFVDATRLEMNLRGVASQGWRTHVGGALRVVSVGCRHSELMDTEALDTFAPLLVEELRRWPDPRPADR</sequence>
<dbReference type="InterPro" id="IPR020845">
    <property type="entry name" value="AMP-binding_CS"/>
</dbReference>
<protein>
    <submittedName>
        <fullName evidence="8">Non-ribosomal peptide synthase/polyketide synthase</fullName>
    </submittedName>
</protein>
<dbReference type="InterPro" id="IPR042099">
    <property type="entry name" value="ANL_N_sf"/>
</dbReference>
<dbReference type="Gene3D" id="3.30.559.10">
    <property type="entry name" value="Chloramphenicol acetyltransferase-like domain"/>
    <property type="match status" value="8"/>
</dbReference>
<dbReference type="InterPro" id="IPR009081">
    <property type="entry name" value="PP-bd_ACP"/>
</dbReference>
<feature type="domain" description="Carrier" evidence="7">
    <location>
        <begin position="6156"/>
        <end position="6231"/>
    </location>
</feature>
<dbReference type="Pfam" id="PF00550">
    <property type="entry name" value="PP-binding"/>
    <property type="match status" value="6"/>
</dbReference>
<dbReference type="Gene3D" id="3.30.300.30">
    <property type="match status" value="6"/>
</dbReference>
<reference evidence="8" key="1">
    <citation type="submission" date="2022-08" db="EMBL/GenBank/DDBJ databases">
        <title>Whole genome sequencing of non-tuberculosis mycobacteria type-strains.</title>
        <authorList>
            <person name="Igarashi Y."/>
            <person name="Osugi A."/>
            <person name="Mitarai S."/>
        </authorList>
    </citation>
    <scope>NUCLEOTIDE SEQUENCE</scope>
    <source>
        <strain evidence="8">JCM 16372</strain>
    </source>
</reference>
<dbReference type="Gene3D" id="3.30.559.30">
    <property type="entry name" value="Nonribosomal peptide synthetase, condensation domain"/>
    <property type="match status" value="8"/>
</dbReference>
<feature type="domain" description="Carrier" evidence="7">
    <location>
        <begin position="4617"/>
        <end position="4691"/>
    </location>
</feature>
<dbReference type="InterPro" id="IPR001031">
    <property type="entry name" value="Thioesterase"/>
</dbReference>
<dbReference type="NCBIfam" id="TIGR01733">
    <property type="entry name" value="AA-adenyl-dom"/>
    <property type="match status" value="5"/>
</dbReference>
<keyword evidence="2" id="KW-0596">Phosphopantetheine</keyword>
<feature type="domain" description="Carrier" evidence="7">
    <location>
        <begin position="7181"/>
        <end position="7256"/>
    </location>
</feature>
<dbReference type="InterPro" id="IPR045851">
    <property type="entry name" value="AMP-bd_C_sf"/>
</dbReference>
<dbReference type="CDD" id="cd17643">
    <property type="entry name" value="A_NRPS_Cytc1-like"/>
    <property type="match status" value="1"/>
</dbReference>
<evidence type="ECO:0000313" key="9">
    <source>
        <dbReference type="Proteomes" id="UP001055159"/>
    </source>
</evidence>
<proteinExistence type="predicted"/>
<dbReference type="PANTHER" id="PTHR45527:SF1">
    <property type="entry name" value="FATTY ACID SYNTHASE"/>
    <property type="match status" value="1"/>
</dbReference>
<feature type="compositionally biased region" description="Low complexity" evidence="6">
    <location>
        <begin position="7169"/>
        <end position="7181"/>
    </location>
</feature>
<dbReference type="PROSITE" id="PS00455">
    <property type="entry name" value="AMP_BINDING"/>
    <property type="match status" value="6"/>
</dbReference>
<dbReference type="Gene3D" id="3.40.50.1820">
    <property type="entry name" value="alpha/beta hydrolase"/>
    <property type="match status" value="1"/>
</dbReference>
<dbReference type="SUPFAM" id="SSF47336">
    <property type="entry name" value="ACP-like"/>
    <property type="match status" value="6"/>
</dbReference>
<keyword evidence="3" id="KW-0597">Phosphoprotein</keyword>
<evidence type="ECO:0000256" key="4">
    <source>
        <dbReference type="ARBA" id="ARBA00022737"/>
    </source>
</evidence>
<dbReference type="SMART" id="SM00824">
    <property type="entry name" value="PKS_TE"/>
    <property type="match status" value="1"/>
</dbReference>
<dbReference type="PANTHER" id="PTHR45527">
    <property type="entry name" value="NONRIBOSOMAL PEPTIDE SYNTHETASE"/>
    <property type="match status" value="1"/>
</dbReference>
<dbReference type="SUPFAM" id="SSF56801">
    <property type="entry name" value="Acetyl-CoA synthetase-like"/>
    <property type="match status" value="6"/>
</dbReference>
<feature type="region of interest" description="Disordered" evidence="6">
    <location>
        <begin position="519"/>
        <end position="541"/>
    </location>
</feature>
<dbReference type="InterPro" id="IPR010060">
    <property type="entry name" value="NRPS_synth"/>
</dbReference>
<evidence type="ECO:0000256" key="1">
    <source>
        <dbReference type="ARBA" id="ARBA00001957"/>
    </source>
</evidence>
<feature type="region of interest" description="Disordered" evidence="6">
    <location>
        <begin position="7165"/>
        <end position="7185"/>
    </location>
</feature>
<keyword evidence="5" id="KW-0045">Antibiotic biosynthesis</keyword>
<gene>
    <name evidence="8" type="ORF">MJO55_15300</name>
</gene>
<evidence type="ECO:0000313" key="8">
    <source>
        <dbReference type="EMBL" id="ULP34703.1"/>
    </source>
</evidence>
<evidence type="ECO:0000256" key="2">
    <source>
        <dbReference type="ARBA" id="ARBA00022450"/>
    </source>
</evidence>
<dbReference type="PROSITE" id="PS00012">
    <property type="entry name" value="PHOSPHOPANTETHEINE"/>
    <property type="match status" value="6"/>
</dbReference>
<dbReference type="Pfam" id="PF00501">
    <property type="entry name" value="AMP-binding"/>
    <property type="match status" value="6"/>
</dbReference>
<feature type="compositionally biased region" description="Polar residues" evidence="6">
    <location>
        <begin position="4234"/>
        <end position="4245"/>
    </location>
</feature>
<dbReference type="InterPro" id="IPR010071">
    <property type="entry name" value="AA_adenyl_dom"/>
</dbReference>
<dbReference type="InterPro" id="IPR025110">
    <property type="entry name" value="AMP-bd_C"/>
</dbReference>
<dbReference type="Gene3D" id="3.40.50.12780">
    <property type="entry name" value="N-terminal domain of ligase-like"/>
    <property type="match status" value="3"/>
</dbReference>
<name>A0ABY3U7I5_9MYCO</name>
<dbReference type="Gene3D" id="1.10.1200.10">
    <property type="entry name" value="ACP-like"/>
    <property type="match status" value="5"/>
</dbReference>
<dbReference type="EMBL" id="CP092427">
    <property type="protein sequence ID" value="ULP34703.1"/>
    <property type="molecule type" value="Genomic_DNA"/>
</dbReference>
<keyword evidence="4" id="KW-0677">Repeat</keyword>
<dbReference type="NCBIfam" id="NF004282">
    <property type="entry name" value="PRK05691.1"/>
    <property type="match status" value="9"/>
</dbReference>
<dbReference type="Pfam" id="PF00975">
    <property type="entry name" value="Thioesterase"/>
    <property type="match status" value="1"/>
</dbReference>
<dbReference type="InterPro" id="IPR006162">
    <property type="entry name" value="Ppantetheine_attach_site"/>
</dbReference>
<organism evidence="8 9">
    <name type="scientific">Mycolicibacterium rufum</name>
    <dbReference type="NCBI Taxonomy" id="318424"/>
    <lineage>
        <taxon>Bacteria</taxon>
        <taxon>Bacillati</taxon>
        <taxon>Actinomycetota</taxon>
        <taxon>Actinomycetes</taxon>
        <taxon>Mycobacteriales</taxon>
        <taxon>Mycobacteriaceae</taxon>
        <taxon>Mycolicibacterium</taxon>
    </lineage>
</organism>
<evidence type="ECO:0000259" key="7">
    <source>
        <dbReference type="PROSITE" id="PS50075"/>
    </source>
</evidence>
<dbReference type="Gene3D" id="3.40.50.980">
    <property type="match status" value="6"/>
</dbReference>
<dbReference type="CDD" id="cd19540">
    <property type="entry name" value="LCL_NRPS-like"/>
    <property type="match status" value="1"/>
</dbReference>
<dbReference type="InterPro" id="IPR000873">
    <property type="entry name" value="AMP-dep_synth/lig_dom"/>
</dbReference>
<evidence type="ECO:0000256" key="5">
    <source>
        <dbReference type="ARBA" id="ARBA00023194"/>
    </source>
</evidence>
<dbReference type="NCBIfam" id="TIGR01720">
    <property type="entry name" value="NRPS-para261"/>
    <property type="match status" value="3"/>
</dbReference>
<dbReference type="InterPro" id="IPR001242">
    <property type="entry name" value="Condensation_dom"/>
</dbReference>
<accession>A0ABY3U7I5</accession>
<dbReference type="Pfam" id="PF00668">
    <property type="entry name" value="Condensation"/>
    <property type="match status" value="8"/>
</dbReference>
<dbReference type="CDD" id="cd17646">
    <property type="entry name" value="A_NRPS_AB3403-like"/>
    <property type="match status" value="2"/>
</dbReference>
<feature type="domain" description="Carrier" evidence="7">
    <location>
        <begin position="539"/>
        <end position="613"/>
    </location>
</feature>
<dbReference type="InterPro" id="IPR020802">
    <property type="entry name" value="TesA-like"/>
</dbReference>